<gene>
    <name evidence="3" type="ORF">KI809_08110</name>
</gene>
<feature type="chain" id="PRO_5043363590" evidence="2">
    <location>
        <begin position="25"/>
        <end position="93"/>
    </location>
</feature>
<dbReference type="AlphaFoldDB" id="A0AAW4KZQ0"/>
<evidence type="ECO:0000256" key="2">
    <source>
        <dbReference type="SAM" id="SignalP"/>
    </source>
</evidence>
<keyword evidence="2" id="KW-0732">Signal</keyword>
<proteinExistence type="predicted"/>
<comment type="caution">
    <text evidence="3">The sequence shown here is derived from an EMBL/GenBank/DDBJ whole genome shotgun (WGS) entry which is preliminary data.</text>
</comment>
<feature type="compositionally biased region" description="Polar residues" evidence="1">
    <location>
        <begin position="35"/>
        <end position="60"/>
    </location>
</feature>
<evidence type="ECO:0000256" key="1">
    <source>
        <dbReference type="SAM" id="MobiDB-lite"/>
    </source>
</evidence>
<sequence>MNKTTALYAVTVLAVVAFSGIAYARGGNPGGQGHGSANHQGQMSNPVCNTTGMSQQSGTQIRPMDGTGKRYGQTRGKGMTPAAPQAAVTVSVN</sequence>
<reference evidence="3 4" key="1">
    <citation type="submission" date="2021-05" db="EMBL/GenBank/DDBJ databases">
        <title>The draft genome of Geobacter pelophilus DSM 12255.</title>
        <authorList>
            <person name="Xu Z."/>
            <person name="Masuda Y."/>
            <person name="Itoh H."/>
            <person name="Senoo K."/>
        </authorList>
    </citation>
    <scope>NUCLEOTIDE SEQUENCE [LARGE SCALE GENOMIC DNA]</scope>
    <source>
        <strain evidence="3 4">DSM 12255</strain>
    </source>
</reference>
<organism evidence="3 4">
    <name type="scientific">Geoanaerobacter pelophilus</name>
    <dbReference type="NCBI Taxonomy" id="60036"/>
    <lineage>
        <taxon>Bacteria</taxon>
        <taxon>Pseudomonadati</taxon>
        <taxon>Thermodesulfobacteriota</taxon>
        <taxon>Desulfuromonadia</taxon>
        <taxon>Geobacterales</taxon>
        <taxon>Geobacteraceae</taxon>
        <taxon>Geoanaerobacter</taxon>
    </lineage>
</organism>
<name>A0AAW4KZQ0_9BACT</name>
<evidence type="ECO:0000313" key="3">
    <source>
        <dbReference type="EMBL" id="MBT0664264.1"/>
    </source>
</evidence>
<protein>
    <submittedName>
        <fullName evidence="3">Uncharacterized protein</fullName>
    </submittedName>
</protein>
<evidence type="ECO:0000313" key="4">
    <source>
        <dbReference type="Proteomes" id="UP000811899"/>
    </source>
</evidence>
<dbReference type="RefSeq" id="WP_214171022.1">
    <property type="nucleotide sequence ID" value="NZ_JAHCVJ010000002.1"/>
</dbReference>
<accession>A0AAW4KZQ0</accession>
<dbReference type="EMBL" id="JAHCVJ010000002">
    <property type="protein sequence ID" value="MBT0664264.1"/>
    <property type="molecule type" value="Genomic_DNA"/>
</dbReference>
<feature type="region of interest" description="Disordered" evidence="1">
    <location>
        <begin position="26"/>
        <end position="93"/>
    </location>
</feature>
<dbReference type="Proteomes" id="UP000811899">
    <property type="component" value="Unassembled WGS sequence"/>
</dbReference>
<feature type="signal peptide" evidence="2">
    <location>
        <begin position="1"/>
        <end position="24"/>
    </location>
</feature>
<keyword evidence="4" id="KW-1185">Reference proteome</keyword>